<keyword evidence="27" id="KW-1185">Reference proteome</keyword>
<evidence type="ECO:0000256" key="14">
    <source>
        <dbReference type="ARBA" id="ARBA00044063"/>
    </source>
</evidence>
<evidence type="ECO:0000256" key="20">
    <source>
        <dbReference type="ARBA" id="ARBA00058046"/>
    </source>
</evidence>
<evidence type="ECO:0000256" key="12">
    <source>
        <dbReference type="ARBA" id="ARBA00023211"/>
    </source>
</evidence>
<evidence type="ECO:0000256" key="21">
    <source>
        <dbReference type="ARBA" id="ARBA00068891"/>
    </source>
</evidence>
<evidence type="ECO:0000313" key="27">
    <source>
        <dbReference type="Proteomes" id="UP000398389"/>
    </source>
</evidence>
<dbReference type="InterPro" id="IPR011761">
    <property type="entry name" value="ATP-grasp"/>
</dbReference>
<evidence type="ECO:0000256" key="6">
    <source>
        <dbReference type="ARBA" id="ARBA00022598"/>
    </source>
</evidence>
<dbReference type="FunFam" id="3.30.470.20:FF:000001">
    <property type="entry name" value="Carbamoyl-phosphate synthase large chain"/>
    <property type="match status" value="1"/>
</dbReference>
<dbReference type="Proteomes" id="UP000398389">
    <property type="component" value="Unassembled WGS sequence"/>
</dbReference>
<dbReference type="FunFam" id="3.40.50.20:FF:000002">
    <property type="entry name" value="Carbamoyl-phosphate synthase large chain"/>
    <property type="match status" value="1"/>
</dbReference>
<evidence type="ECO:0000256" key="5">
    <source>
        <dbReference type="ARBA" id="ARBA00012738"/>
    </source>
</evidence>
<dbReference type="AlphaFoldDB" id="A0A5E8BBK4"/>
<dbReference type="EMBL" id="CABVLU010000002">
    <property type="protein sequence ID" value="VVT48497.1"/>
    <property type="molecule type" value="Genomic_DNA"/>
</dbReference>
<comment type="catalytic activity">
    <reaction evidence="18">
        <text>hydrogencarbonate + NH4(+) + 2 ATP = carbamoyl phosphate + 2 ADP + phosphate + 2 H(+)</text>
        <dbReference type="Rhea" id="RHEA:18029"/>
        <dbReference type="ChEBI" id="CHEBI:15378"/>
        <dbReference type="ChEBI" id="CHEBI:17544"/>
        <dbReference type="ChEBI" id="CHEBI:28938"/>
        <dbReference type="ChEBI" id="CHEBI:30616"/>
        <dbReference type="ChEBI" id="CHEBI:43474"/>
        <dbReference type="ChEBI" id="CHEBI:58228"/>
        <dbReference type="ChEBI" id="CHEBI:456216"/>
        <dbReference type="EC" id="6.3.4.16"/>
    </reaction>
</comment>
<evidence type="ECO:0000256" key="2">
    <source>
        <dbReference type="ARBA" id="ARBA00004173"/>
    </source>
</evidence>
<evidence type="ECO:0000256" key="1">
    <source>
        <dbReference type="ARBA" id="ARBA00001947"/>
    </source>
</evidence>
<feature type="domain" description="MGS-like" evidence="25">
    <location>
        <begin position="1001"/>
        <end position="1152"/>
    </location>
</feature>
<dbReference type="PROSITE" id="PS00867">
    <property type="entry name" value="CPSASE_2"/>
    <property type="match status" value="2"/>
</dbReference>
<gene>
    <name evidence="26" type="ORF">SAPINGB_P001808</name>
</gene>
<dbReference type="Gene3D" id="3.30.1490.20">
    <property type="entry name" value="ATP-grasp fold, A domain"/>
    <property type="match status" value="1"/>
</dbReference>
<evidence type="ECO:0000256" key="15">
    <source>
        <dbReference type="ARBA" id="ARBA00044249"/>
    </source>
</evidence>
<dbReference type="Gene3D" id="3.40.50.20">
    <property type="match status" value="2"/>
</dbReference>
<dbReference type="NCBIfam" id="TIGR01369">
    <property type="entry name" value="CPSaseII_lrg"/>
    <property type="match status" value="1"/>
</dbReference>
<dbReference type="GeneID" id="43580628"/>
<dbReference type="PANTHER" id="PTHR11405">
    <property type="entry name" value="CARBAMOYLTRANSFERASE FAMILY MEMBER"/>
    <property type="match status" value="1"/>
</dbReference>
<dbReference type="GO" id="GO:0005524">
    <property type="term" value="F:ATP binding"/>
    <property type="evidence" value="ECO:0007669"/>
    <property type="project" value="UniProtKB-UniRule"/>
</dbReference>
<keyword evidence="7" id="KW-0479">Metal-binding</keyword>
<proteinExistence type="inferred from homology"/>
<dbReference type="InterPro" id="IPR058047">
    <property type="entry name" value="CPSase_preATP-grasp"/>
</dbReference>
<keyword evidence="9 23" id="KW-0547">Nucleotide-binding</keyword>
<dbReference type="InterPro" id="IPR006275">
    <property type="entry name" value="CPSase_lsu"/>
</dbReference>
<dbReference type="PRINTS" id="PR00098">
    <property type="entry name" value="CPSASE"/>
</dbReference>
<dbReference type="EC" id="6.3.4.16" evidence="14"/>
<keyword evidence="12" id="KW-0464">Manganese</keyword>
<dbReference type="GO" id="GO:0004088">
    <property type="term" value="F:carbamoyl-phosphate synthase (glutamine-hydrolyzing) activity"/>
    <property type="evidence" value="ECO:0007669"/>
    <property type="project" value="UniProtKB-EC"/>
</dbReference>
<dbReference type="EC" id="6.3.5.5" evidence="5"/>
<reference evidence="26 27" key="1">
    <citation type="submission" date="2019-09" db="EMBL/GenBank/DDBJ databases">
        <authorList>
            <person name="Brejova B."/>
        </authorList>
    </citation>
    <scope>NUCLEOTIDE SEQUENCE [LARGE SCALE GENOMIC DNA]</scope>
</reference>
<dbReference type="FunFam" id="1.10.1030.10:FF:000001">
    <property type="entry name" value="Carbamoyl-phosphate synthase large chain"/>
    <property type="match status" value="1"/>
</dbReference>
<dbReference type="InterPro" id="IPR011607">
    <property type="entry name" value="MGS-like_dom"/>
</dbReference>
<dbReference type="Pfam" id="PF02786">
    <property type="entry name" value="CPSase_L_D2"/>
    <property type="match status" value="2"/>
</dbReference>
<dbReference type="InterPro" id="IPR016185">
    <property type="entry name" value="PreATP-grasp_dom_sf"/>
</dbReference>
<name>A0A5E8BBK4_9ASCO</name>
<dbReference type="GO" id="GO:0006526">
    <property type="term" value="P:L-arginine biosynthetic process"/>
    <property type="evidence" value="ECO:0007669"/>
    <property type="project" value="UniProtKB-ARBA"/>
</dbReference>
<evidence type="ECO:0000256" key="17">
    <source>
        <dbReference type="ARBA" id="ARBA00044334"/>
    </source>
</evidence>
<dbReference type="PROSITE" id="PS51855">
    <property type="entry name" value="MGS"/>
    <property type="match status" value="1"/>
</dbReference>
<dbReference type="NCBIfam" id="NF009455">
    <property type="entry name" value="PRK12815.1"/>
    <property type="match status" value="1"/>
</dbReference>
<keyword evidence="6" id="KW-0436">Ligase</keyword>
<keyword evidence="11" id="KW-0496">Mitochondrion</keyword>
<keyword evidence="10 23" id="KW-0067">ATP-binding</keyword>
<evidence type="ECO:0000256" key="11">
    <source>
        <dbReference type="ARBA" id="ARBA00023128"/>
    </source>
</evidence>
<evidence type="ECO:0000259" key="24">
    <source>
        <dbReference type="PROSITE" id="PS50975"/>
    </source>
</evidence>
<comment type="function">
    <text evidence="20">Large subunit of the arginine-specific carbamoyl phosphate synthase (CPSase). CPSase catalyzes the formation of carbamoyl phosphate from the ammonia moiety of glutamine, hydrogencarbonate, and phosphate donated by ATP, constituting the first step of 2 biosynthetic pathways, one leading to arginine and/or urea and the other to pyrimidine nucleotides. The large subunit (synthetase) binds the substrates ammonia (free or transferred from glutamine from the small subunit), hydrogencarbonate and ATP and carries out an ATP-coupled ligase reaction, activating hydrogencarbonate by forming carboxy phosphate which reacts with ammonia to form carbamoyl phosphate.</text>
</comment>
<comment type="catalytic activity">
    <reaction evidence="19">
        <text>hydrogencarbonate + L-glutamine + 2 ATP + H2O = carbamoyl phosphate + L-glutamate + 2 ADP + phosphate + 2 H(+)</text>
        <dbReference type="Rhea" id="RHEA:18633"/>
        <dbReference type="ChEBI" id="CHEBI:15377"/>
        <dbReference type="ChEBI" id="CHEBI:15378"/>
        <dbReference type="ChEBI" id="CHEBI:17544"/>
        <dbReference type="ChEBI" id="CHEBI:29985"/>
        <dbReference type="ChEBI" id="CHEBI:30616"/>
        <dbReference type="ChEBI" id="CHEBI:43474"/>
        <dbReference type="ChEBI" id="CHEBI:58228"/>
        <dbReference type="ChEBI" id="CHEBI:58359"/>
        <dbReference type="ChEBI" id="CHEBI:456216"/>
        <dbReference type="EC" id="6.3.5.5"/>
    </reaction>
</comment>
<protein>
    <recommendedName>
        <fullName evidence="22">Carbamoyl phosphate synthase arginine-specific large chain</fullName>
        <ecNumber evidence="14">6.3.4.16</ecNumber>
        <ecNumber evidence="5">6.3.5.5</ecNumber>
    </recommendedName>
    <alternativeName>
        <fullName evidence="16">Ammonium-dependent carbamoyl phosphate synthetase</fullName>
    </alternativeName>
    <alternativeName>
        <fullName evidence="15">Arginine-specific carbamoyl phosphate synthetase, ammonia chain</fullName>
    </alternativeName>
    <alternativeName>
        <fullName evidence="21">Carbamoyl phosphate synthase arginine-specific large chain, mitochondrial</fullName>
    </alternativeName>
    <alternativeName>
        <fullName evidence="17">Glutamine-dependent carbamoyl phosphate synthetase</fullName>
    </alternativeName>
</protein>
<evidence type="ECO:0000256" key="22">
    <source>
        <dbReference type="ARBA" id="ARBA00074189"/>
    </source>
</evidence>
<dbReference type="PROSITE" id="PS50975">
    <property type="entry name" value="ATP_GRASP"/>
    <property type="match status" value="2"/>
</dbReference>
<keyword evidence="8" id="KW-0677">Repeat</keyword>
<comment type="subcellular location">
    <subcellularLocation>
        <location evidence="2">Mitochondrion</location>
    </subcellularLocation>
</comment>
<dbReference type="OrthoDB" id="1924069at2759"/>
<evidence type="ECO:0000256" key="16">
    <source>
        <dbReference type="ARBA" id="ARBA00044318"/>
    </source>
</evidence>
<evidence type="ECO:0000256" key="10">
    <source>
        <dbReference type="ARBA" id="ARBA00022840"/>
    </source>
</evidence>
<feature type="domain" description="ATP-grasp" evidence="24">
    <location>
        <begin position="735"/>
        <end position="933"/>
    </location>
</feature>
<dbReference type="InterPro" id="IPR005483">
    <property type="entry name" value="CPSase_dom"/>
</dbReference>
<dbReference type="SUPFAM" id="SSF48108">
    <property type="entry name" value="Carbamoyl phosphate synthetase, large subunit connection domain"/>
    <property type="match status" value="1"/>
</dbReference>
<evidence type="ECO:0000256" key="8">
    <source>
        <dbReference type="ARBA" id="ARBA00022737"/>
    </source>
</evidence>
<dbReference type="Pfam" id="PF02787">
    <property type="entry name" value="CPSase_L_D3"/>
    <property type="match status" value="1"/>
</dbReference>
<accession>A0A5E8BBK4</accession>
<evidence type="ECO:0000256" key="13">
    <source>
        <dbReference type="ARBA" id="ARBA00044031"/>
    </source>
</evidence>
<evidence type="ECO:0000313" key="26">
    <source>
        <dbReference type="EMBL" id="VVT48497.1"/>
    </source>
</evidence>
<dbReference type="SMART" id="SM01096">
    <property type="entry name" value="CPSase_L_D3"/>
    <property type="match status" value="1"/>
</dbReference>
<comment type="cofactor">
    <cofactor evidence="1">
        <name>Zn(2+)</name>
        <dbReference type="ChEBI" id="CHEBI:29105"/>
    </cofactor>
</comment>
<dbReference type="Pfam" id="PF25596">
    <property type="entry name" value="CPSase_L_D1"/>
    <property type="match status" value="2"/>
</dbReference>
<evidence type="ECO:0000256" key="4">
    <source>
        <dbReference type="ARBA" id="ARBA00009799"/>
    </source>
</evidence>
<dbReference type="FunFam" id="3.40.50.1380:FF:000015">
    <property type="entry name" value="Carbamoyl-phosphate synthase arginine-specific large chain"/>
    <property type="match status" value="1"/>
</dbReference>
<dbReference type="SUPFAM" id="SSF56059">
    <property type="entry name" value="Glutathione synthetase ATP-binding domain-like"/>
    <property type="match status" value="2"/>
</dbReference>
<organism evidence="26 27">
    <name type="scientific">Magnusiomyces paraingens</name>
    <dbReference type="NCBI Taxonomy" id="2606893"/>
    <lineage>
        <taxon>Eukaryota</taxon>
        <taxon>Fungi</taxon>
        <taxon>Dikarya</taxon>
        <taxon>Ascomycota</taxon>
        <taxon>Saccharomycotina</taxon>
        <taxon>Dipodascomycetes</taxon>
        <taxon>Dipodascales</taxon>
        <taxon>Dipodascaceae</taxon>
        <taxon>Magnusiomyces</taxon>
    </lineage>
</organism>
<evidence type="ECO:0000256" key="7">
    <source>
        <dbReference type="ARBA" id="ARBA00022723"/>
    </source>
</evidence>
<dbReference type="InterPro" id="IPR005480">
    <property type="entry name" value="CPSase_lsu_oligo"/>
</dbReference>
<evidence type="ECO:0000256" key="18">
    <source>
        <dbReference type="ARBA" id="ARBA00047359"/>
    </source>
</evidence>
<dbReference type="NCBIfam" id="NF003671">
    <property type="entry name" value="PRK05294.1"/>
    <property type="match status" value="1"/>
</dbReference>
<dbReference type="Gene3D" id="3.30.470.20">
    <property type="entry name" value="ATP-grasp fold, B domain"/>
    <property type="match status" value="2"/>
</dbReference>
<dbReference type="InterPro" id="IPR036914">
    <property type="entry name" value="MGS-like_dom_sf"/>
</dbReference>
<dbReference type="InterPro" id="IPR013815">
    <property type="entry name" value="ATP_grasp_subdomain_1"/>
</dbReference>
<dbReference type="GO" id="GO:0005739">
    <property type="term" value="C:mitochondrion"/>
    <property type="evidence" value="ECO:0007669"/>
    <property type="project" value="UniProtKB-SubCell"/>
</dbReference>
<feature type="domain" description="ATP-grasp" evidence="24">
    <location>
        <begin position="199"/>
        <end position="391"/>
    </location>
</feature>
<dbReference type="InterPro" id="IPR036897">
    <property type="entry name" value="CarbamoylP_synth_lsu_oligo_sf"/>
</dbReference>
<comment type="similarity">
    <text evidence="4">Belongs to the CarB family.</text>
</comment>
<evidence type="ECO:0000256" key="19">
    <source>
        <dbReference type="ARBA" id="ARBA00048816"/>
    </source>
</evidence>
<dbReference type="PROSITE" id="PS00866">
    <property type="entry name" value="CPSASE_1"/>
    <property type="match status" value="2"/>
</dbReference>
<dbReference type="GO" id="GO:0046872">
    <property type="term" value="F:metal ion binding"/>
    <property type="evidence" value="ECO:0007669"/>
    <property type="project" value="UniProtKB-KW"/>
</dbReference>
<comment type="subunit">
    <text evidence="13">Heterodimer composed of 2 chains; the small (or glutamine) chain promotes the hydrolysis of glutamine to ammonia, which is used by the large (or ammonia) chain to synthesize carbamoyl phosphate.</text>
</comment>
<evidence type="ECO:0000256" key="9">
    <source>
        <dbReference type="ARBA" id="ARBA00022741"/>
    </source>
</evidence>
<dbReference type="SUPFAM" id="SSF52440">
    <property type="entry name" value="PreATP-grasp domain"/>
    <property type="match status" value="2"/>
</dbReference>
<dbReference type="GO" id="GO:0004087">
    <property type="term" value="F:carbamoyl-phosphate synthase (ammonia) activity"/>
    <property type="evidence" value="ECO:0007669"/>
    <property type="project" value="UniProtKB-EC"/>
</dbReference>
<evidence type="ECO:0000256" key="3">
    <source>
        <dbReference type="ARBA" id="ARBA00005077"/>
    </source>
</evidence>
<evidence type="ECO:0000259" key="25">
    <source>
        <dbReference type="PROSITE" id="PS51855"/>
    </source>
</evidence>
<dbReference type="Gene3D" id="3.40.50.1380">
    <property type="entry name" value="Methylglyoxal synthase-like domain"/>
    <property type="match status" value="1"/>
</dbReference>
<dbReference type="PANTHER" id="PTHR11405:SF53">
    <property type="entry name" value="CARBAMOYL-PHOSPHATE SYNTHASE [AMMONIA], MITOCHONDRIAL"/>
    <property type="match status" value="1"/>
</dbReference>
<dbReference type="RefSeq" id="XP_031852419.1">
    <property type="nucleotide sequence ID" value="XM_031996528.1"/>
</dbReference>
<dbReference type="FunFam" id="3.30.1490.20:FF:000001">
    <property type="entry name" value="Carbamoyl-phosphate synthase large chain"/>
    <property type="match status" value="1"/>
</dbReference>
<dbReference type="SUPFAM" id="SSF52335">
    <property type="entry name" value="Methylglyoxal synthase-like"/>
    <property type="match status" value="1"/>
</dbReference>
<evidence type="ECO:0000256" key="23">
    <source>
        <dbReference type="PROSITE-ProRule" id="PRU00409"/>
    </source>
</evidence>
<dbReference type="FunFam" id="3.30.470.20:FF:000004">
    <property type="entry name" value="Carbamoyl-phosphate synthase (glutamine-hydrolyzing)"/>
    <property type="match status" value="1"/>
</dbReference>
<sequence length="1152" mass="126405">MIVRSSIPAPIRAAYKAVASSSFKPNSFQQHLSKPVFASRRYNSSKASTEKASKYVGAGILTPNSSKEGLVDVTNVLVIGSGGLSIGQAGEFDYSGSQAIKALKEENKKSILINPNIATIQTSHGLADEVYFLPVTPEYIIDIIEREKPDGILLTFGGQTGLNVGVQLDKMGVFERYGVKVLGTPIKTLETSEDRDLFAQALKEINIPIAESIAVDTVDDALSAAEKVGYPIIVRSAYALGGLGSGFANNKEELYNLASQSLSLAPQILVEKSLKGWKEVEYEVVRDRLGNCITVCNMENFDPLGIHTGDSIVVAPSQTLSDEEYHMLRSAAIKIIRHLGVVGECNVQYALQPDGLDYRVIEVNARLSRSSALASKATGYPLAYTAAKIGLGHTLPELPNAVTKTTSANFEPSLDYMVTKIPRWDLSKFQHVKRDIGSSMKSVGEVMAIGRTFEESFQKAIRQVDPSFVGFQGAQFDDLDFALANPTDRRWLAVGQALMHEGYTVDRVHELSKIDKWFLYKLMNIVNHQKSLEAIGSLFGVTHDVMLTSKKLGFSDKQISIAVGCTEDEVRSRRLSFGIRPFVKKIDTLAAEFPADTNYLYTTYNATTHDVEFDESGTMVLGSGVYRIGSSVEFDWCAVNTARSLRSEGKKTIMVNYNPETVSTDFDEVDRLYFEELSYERVMDIYELENSKGIVVSVGGQLPQNIALKLQEGGANVLGTDPRDIDKAEDRHKFSSILDSIGVDQPAWKELSSVADAKKFADTVGFPVLVRPSYVLSGAAMSVIRDETELEAKLTNAASVSPDHPVVITKFIEGAEEIDVDAVAHDGKLLVHAISEHVENAGVHSGDATLILPPVNLTDSDKSRLKEIAVKVAAAWKITGPFNMQIIKAKNPDNVTFPDLKVIECNIRASRSFPFVSKVLGTNFIEVSTKALLNKDVPEPVDLMAQPRNYVATKVPQFSFTRLAGADPFLGVEMASTGEVACFGKDLKEAYWTSMQSTMNFKLAVPPSGLLFGGDLTNDNLAHVAKTLAPLGYKIYTASPAVKEYLDKALEGSSEVSVIEFPKADKRKLREVFEKYDIKTVFNLAKKRAEDLLDEDYVMRRNAIDFAIPLFNEPNTAKLFAESVAEKLPQKKEGVIPSEVKRWSEWIGSKSV</sequence>
<dbReference type="InterPro" id="IPR005479">
    <property type="entry name" value="CPAse_ATP-bd"/>
</dbReference>
<comment type="pathway">
    <text evidence="3">Amino-acid biosynthesis; L-arginine biosynthesis; carbamoyl phosphate from bicarbonate: step 1/1.</text>
</comment>
<dbReference type="FunFam" id="3.40.50.20:FF:000001">
    <property type="entry name" value="Carbamoyl-phosphate synthase large chain"/>
    <property type="match status" value="1"/>
</dbReference>
<dbReference type="Gene3D" id="1.10.1030.10">
    <property type="entry name" value="Carbamoyl-phosphate synthetase, large subunit oligomerisation domain"/>
    <property type="match status" value="1"/>
</dbReference>
<dbReference type="CDD" id="cd01423">
    <property type="entry name" value="MGS_CPS_I_III"/>
    <property type="match status" value="1"/>
</dbReference>